<feature type="region of interest" description="Disordered" evidence="1">
    <location>
        <begin position="69"/>
        <end position="98"/>
    </location>
</feature>
<sequence length="388" mass="43050">MSDIEDYAYSPYDDLDDILYDADPAPELADDLAGHAVPSPVYQDEIAGYELQDYFSDWEYYSDDYMDDDPALLKKNPQDGSNPKKSRKAKDEAKVGKRGMKRKFTETLNVQPADEELLIRNIKGTLWATPPQPRTPPYNKGHEVKVALMKNWKELFAITDDGWGRSTGEAEEDESWAKDMSLADMGLQNMQGMSRDHNVEQDNSEAEEEEEEEDDADADLEEERTEAAEVDEGDEIDVVPEMEPKPPPSETESAAYAEGLVDEEDLPRKRRRLSADLSKSSASPGAAIVQVADSHARSATPGSHTLSSATDKNTRGPVEQSVSEQIINSTANGSTSTTNRKRKATEEPEESGLSRSTASSRAKRIASTESRTTANVMDTTRRTRNSKK</sequence>
<dbReference type="GeneID" id="25332534"/>
<evidence type="ECO:0000313" key="2">
    <source>
        <dbReference type="EMBL" id="KIW51959.1"/>
    </source>
</evidence>
<dbReference type="EMBL" id="KN847322">
    <property type="protein sequence ID" value="KIW51959.1"/>
    <property type="molecule type" value="Genomic_DNA"/>
</dbReference>
<dbReference type="AlphaFoldDB" id="A0A0D2EVU7"/>
<feature type="compositionally biased region" description="Acidic residues" evidence="1">
    <location>
        <begin position="202"/>
        <end position="240"/>
    </location>
</feature>
<name>A0A0D2EVU7_9EURO</name>
<feature type="compositionally biased region" description="Low complexity" evidence="1">
    <location>
        <begin position="328"/>
        <end position="338"/>
    </location>
</feature>
<feature type="compositionally biased region" description="Polar residues" evidence="1">
    <location>
        <begin position="367"/>
        <end position="378"/>
    </location>
</feature>
<accession>A0A0D2EVU7</accession>
<organism evidence="2 3">
    <name type="scientific">Exophiala xenobiotica</name>
    <dbReference type="NCBI Taxonomy" id="348802"/>
    <lineage>
        <taxon>Eukaryota</taxon>
        <taxon>Fungi</taxon>
        <taxon>Dikarya</taxon>
        <taxon>Ascomycota</taxon>
        <taxon>Pezizomycotina</taxon>
        <taxon>Eurotiomycetes</taxon>
        <taxon>Chaetothyriomycetidae</taxon>
        <taxon>Chaetothyriales</taxon>
        <taxon>Herpotrichiellaceae</taxon>
        <taxon>Exophiala</taxon>
    </lineage>
</organism>
<proteinExistence type="predicted"/>
<gene>
    <name evidence="2" type="ORF">PV05_10626</name>
</gene>
<reference evidence="2 3" key="1">
    <citation type="submission" date="2015-01" db="EMBL/GenBank/DDBJ databases">
        <title>The Genome Sequence of Exophiala xenobiotica CBS118157.</title>
        <authorList>
            <consortium name="The Broad Institute Genomics Platform"/>
            <person name="Cuomo C."/>
            <person name="de Hoog S."/>
            <person name="Gorbushina A."/>
            <person name="Stielow B."/>
            <person name="Teixiera M."/>
            <person name="Abouelleil A."/>
            <person name="Chapman S.B."/>
            <person name="Priest M."/>
            <person name="Young S.K."/>
            <person name="Wortman J."/>
            <person name="Nusbaum C."/>
            <person name="Birren B."/>
        </authorList>
    </citation>
    <scope>NUCLEOTIDE SEQUENCE [LARGE SCALE GENOMIC DNA]</scope>
    <source>
        <strain evidence="2 3">CBS 118157</strain>
    </source>
</reference>
<dbReference type="Proteomes" id="UP000054342">
    <property type="component" value="Unassembled WGS sequence"/>
</dbReference>
<evidence type="ECO:0000313" key="3">
    <source>
        <dbReference type="Proteomes" id="UP000054342"/>
    </source>
</evidence>
<dbReference type="STRING" id="348802.A0A0D2EVU7"/>
<feature type="compositionally biased region" description="Polar residues" evidence="1">
    <location>
        <begin position="300"/>
        <end position="311"/>
    </location>
</feature>
<dbReference type="OrthoDB" id="5372734at2759"/>
<evidence type="ECO:0000256" key="1">
    <source>
        <dbReference type="SAM" id="MobiDB-lite"/>
    </source>
</evidence>
<protein>
    <submittedName>
        <fullName evidence="2">Uncharacterized protein</fullName>
    </submittedName>
</protein>
<dbReference type="HOGENOM" id="CLU_062651_0_0_1"/>
<feature type="region of interest" description="Disordered" evidence="1">
    <location>
        <begin position="192"/>
        <end position="388"/>
    </location>
</feature>
<dbReference type="RefSeq" id="XP_013312543.1">
    <property type="nucleotide sequence ID" value="XM_013457089.1"/>
</dbReference>
<keyword evidence="3" id="KW-1185">Reference proteome</keyword>